<evidence type="ECO:0000256" key="7">
    <source>
        <dbReference type="SAM" id="MobiDB-lite"/>
    </source>
</evidence>
<feature type="domain" description="VPS10" evidence="10">
    <location>
        <begin position="43"/>
        <end position="692"/>
    </location>
</feature>
<dbReference type="GO" id="GO:0005794">
    <property type="term" value="C:Golgi apparatus"/>
    <property type="evidence" value="ECO:0007669"/>
    <property type="project" value="TreeGrafter"/>
</dbReference>
<evidence type="ECO:0000256" key="3">
    <source>
        <dbReference type="ARBA" id="ARBA00022737"/>
    </source>
</evidence>
<evidence type="ECO:0000256" key="9">
    <source>
        <dbReference type="SAM" id="SignalP"/>
    </source>
</evidence>
<dbReference type="OrthoDB" id="443634at2759"/>
<keyword evidence="5 8" id="KW-0472">Membrane</keyword>
<reference evidence="12" key="1">
    <citation type="submission" date="2016-05" db="EMBL/GenBank/DDBJ databases">
        <title>Comparative genomics of biotechnologically important yeasts.</title>
        <authorList>
            <consortium name="DOE Joint Genome Institute"/>
            <person name="Riley R."/>
            <person name="Haridas S."/>
            <person name="Wolfe K.H."/>
            <person name="Lopes M.R."/>
            <person name="Hittinger C.T."/>
            <person name="Goker M."/>
            <person name="Salamov A."/>
            <person name="Wisecaver J."/>
            <person name="Long T.M."/>
            <person name="Aerts A.L."/>
            <person name="Barry K."/>
            <person name="Choi C."/>
            <person name="Clum A."/>
            <person name="Coughlan A.Y."/>
            <person name="Deshpande S."/>
            <person name="Douglass A.P."/>
            <person name="Hanson S.J."/>
            <person name="Klenk H.-P."/>
            <person name="Labutti K."/>
            <person name="Lapidus A."/>
            <person name="Lindquist E."/>
            <person name="Lipzen A."/>
            <person name="Meier-Kolthoff J.P."/>
            <person name="Ohm R.A."/>
            <person name="Otillar R.P."/>
            <person name="Pangilinan J."/>
            <person name="Peng Y."/>
            <person name="Rokas A."/>
            <person name="Rosa C.A."/>
            <person name="Scheuner C."/>
            <person name="Sibirny A.A."/>
            <person name="Slot J.C."/>
            <person name="Stielow J.B."/>
            <person name="Sun H."/>
            <person name="Kurtzman C.P."/>
            <person name="Blackwell M."/>
            <person name="Grigoriev I.V."/>
            <person name="Jeffries T.W."/>
        </authorList>
    </citation>
    <scope>NUCLEOTIDE SEQUENCE [LARGE SCALE GENOMIC DNA]</scope>
    <source>
        <strain evidence="12">NRRL Y-17324</strain>
    </source>
</reference>
<evidence type="ECO:0000256" key="6">
    <source>
        <dbReference type="ARBA" id="ARBA00023180"/>
    </source>
</evidence>
<dbReference type="Gene3D" id="2.130.10.10">
    <property type="entry name" value="YVTN repeat-like/Quinoprotein amine dehydrogenase"/>
    <property type="match status" value="1"/>
</dbReference>
<keyword evidence="2 8" id="KW-0812">Transmembrane</keyword>
<feature type="chain" id="PRO_5009162774" evidence="9">
    <location>
        <begin position="20"/>
        <end position="1549"/>
    </location>
</feature>
<evidence type="ECO:0000256" key="5">
    <source>
        <dbReference type="ARBA" id="ARBA00023136"/>
    </source>
</evidence>
<dbReference type="Pfam" id="PF15901">
    <property type="entry name" value="Sortilin_C"/>
    <property type="match status" value="2"/>
</dbReference>
<evidence type="ECO:0000259" key="10">
    <source>
        <dbReference type="SMART" id="SM00602"/>
    </source>
</evidence>
<dbReference type="InterPro" id="IPR031778">
    <property type="entry name" value="Sortilin_N"/>
</dbReference>
<dbReference type="GO" id="GO:0016020">
    <property type="term" value="C:membrane"/>
    <property type="evidence" value="ECO:0007669"/>
    <property type="project" value="UniProtKB-SubCell"/>
</dbReference>
<name>A0A1E4SF99_9ASCO</name>
<feature type="domain" description="VPS10" evidence="10">
    <location>
        <begin position="736"/>
        <end position="1355"/>
    </location>
</feature>
<keyword evidence="4 8" id="KW-1133">Transmembrane helix</keyword>
<evidence type="ECO:0000256" key="8">
    <source>
        <dbReference type="SAM" id="Phobius"/>
    </source>
</evidence>
<dbReference type="FunFam" id="3.30.60.270:FF:000005">
    <property type="entry name" value="Sortilin"/>
    <property type="match status" value="1"/>
</dbReference>
<dbReference type="EMBL" id="KV453914">
    <property type="protein sequence ID" value="ODV78209.1"/>
    <property type="molecule type" value="Genomic_DNA"/>
</dbReference>
<dbReference type="Proteomes" id="UP000094285">
    <property type="component" value="Unassembled WGS sequence"/>
</dbReference>
<dbReference type="GO" id="GO:0006623">
    <property type="term" value="P:protein targeting to vacuole"/>
    <property type="evidence" value="ECO:0007669"/>
    <property type="project" value="TreeGrafter"/>
</dbReference>
<evidence type="ECO:0000313" key="12">
    <source>
        <dbReference type="Proteomes" id="UP000094285"/>
    </source>
</evidence>
<dbReference type="GO" id="GO:0006896">
    <property type="term" value="P:Golgi to vacuole transport"/>
    <property type="evidence" value="ECO:0007669"/>
    <property type="project" value="TreeGrafter"/>
</dbReference>
<feature type="signal peptide" evidence="9">
    <location>
        <begin position="1"/>
        <end position="19"/>
    </location>
</feature>
<keyword evidence="3" id="KW-0677">Repeat</keyword>
<feature type="transmembrane region" description="Helical" evidence="8">
    <location>
        <begin position="1370"/>
        <end position="1389"/>
    </location>
</feature>
<dbReference type="PANTHER" id="PTHR12106:SF27">
    <property type="entry name" value="SORTILIN-RELATED RECEPTOR"/>
    <property type="match status" value="1"/>
</dbReference>
<dbReference type="Gene3D" id="3.30.60.270">
    <property type="match status" value="1"/>
</dbReference>
<evidence type="ECO:0000256" key="2">
    <source>
        <dbReference type="ARBA" id="ARBA00022692"/>
    </source>
</evidence>
<dbReference type="SUPFAM" id="SSF110296">
    <property type="entry name" value="Oligoxyloglucan reducing end-specific cellobiohydrolase"/>
    <property type="match status" value="2"/>
</dbReference>
<sequence length="1549" mass="173679">MRLTHFVGVVLATLAIATADYSPKVTMHTDSTVASDLRYFDDSPNILLLRDNKLLISFDDGKSFKPVKETKDNHVKSFEFNPIDNRVALAFTTKNEQYITTDQGKKWKKFKLPDYNSKLQVHSASVDFNGYLDDILLSFWFCNDHSAFDKTCEQKIYYSTDGLKSDPKKLGIDAAMCKYTKNVAHWATAKDNLIVCVHNKLNSFGHVVESVLRASSDYFQKSNDLLESGRAKSGKIIELRAEKNFIVAVVQNDKFNTKSKVSLLVSTKLYEFQEADLEIDFSYGVMIFLDSSPTSLVLAVMDYSRSMHEFSLSTMYASDSTGLKFTKRLENIEGNAIQKVQTIHGVWLANTAQPSDHEGEKDKSLLDLLIGGGLDRDVVSSYSFNDGIDWSPLTIIDDESCKVSDGCSLHLLSPTEEDGLGNYVTGPTPGILMAVGNKGKKLLTDLSKMTTWVSRDFGATWSSAIDEPCLFSFGDAGNIILAMPFVGKNEMSTLDYYFSLDQGKTWTKKSVEKKIFPTNLITTIDGSSQKFVVSGLFDKTPDVPMDDEFSDVMYSFDFSNAFDGKKCGDSDFEDVFARVVGNEKPLCYNGVSEKFSRRKQDARCFKSKLYFNPIPVEEKCTCSEVADFECAPEFKPSDKDKNVCVPDLKKINEICKTLKSSELKLKSIQKKVLNKCEGNVDIPEHKFKCSELLEEPGKPGNDDSVVPHEIKSSLFKFEHTIAQYAYMEEGEGFGPDNIVLITMDRRAYISNNGGTGFTKVPVADEITRFFVGLVPGQVVLMTNSDTIYVSVDAGNTFKRRHAPSPPRAGAIISFHKTDTDTFIWHGEDKSGVAAYITRDGGETFNLLKKKASFCEIVGPHLQDQNDENENMIFCTTVGDNQRGAWNLESSNNFFKDSKVVYEHIVGHAITGRFFVVATVDTLKYSLNAKVSLDGITFADADFPADLKVTSNYGYTVLGSESNAVFMHVTTSDKDGQEFGSLLKSNSNGTFYVTSLEQVNRDTRGYVDYDRIEGLEGVIISNTVVSEGGAKKLKTHITHNDGGEWNYLTPPTVDAKGDKYDCIGQPLSKCSLNLHGFTERPDYRDTFSSSSATGLMIGSGNVGEFLQKSENINTYMTRDGGITWREIRKGYYMWEYGDRGTIVVLVNGAEETDTMHYSLDEGRTWNDYKFAKEPLKVIELATVPSDTSKKFLIFGTRDKSTTLSYSIDFSGLYKRQCQLDLDNPDSDDFEYWTPSHPNLPDNCLFGHEARYLRRIESSTDCFIGSAPLGEGFKVIRNCTCSRRDYECDYNYFRDTDDTCKLVKGLSPSDRLEDFCKKENAFEYFEPTGYRKIPVSTCEGGKQFDKWNAIACPGKENEFNKHYGKEVSGGKLLAVFIVPLLVFFFATWFVYDRGIRRNGGFKRFGQIRLDDDEFQPIENDQIDKVVNKIVKGGIFVVAGLFATVKTVRKIDGVLFDKLTSAIFRRSPGRRNYVSVPDFDEEEELFGSFHDNYEDELEENSGLAQEFPDSNEPQDDLNEAAEDVDSADSRLFDIDDQSDNESPETANSANSN</sequence>
<feature type="compositionally biased region" description="Polar residues" evidence="7">
    <location>
        <begin position="1540"/>
        <end position="1549"/>
    </location>
</feature>
<organism evidence="11 12">
    <name type="scientific">Suhomyces tanzawaensis NRRL Y-17324</name>
    <dbReference type="NCBI Taxonomy" id="984487"/>
    <lineage>
        <taxon>Eukaryota</taxon>
        <taxon>Fungi</taxon>
        <taxon>Dikarya</taxon>
        <taxon>Ascomycota</taxon>
        <taxon>Saccharomycotina</taxon>
        <taxon>Pichiomycetes</taxon>
        <taxon>Debaryomycetaceae</taxon>
        <taxon>Suhomyces</taxon>
    </lineage>
</organism>
<feature type="compositionally biased region" description="Acidic residues" evidence="7">
    <location>
        <begin position="1509"/>
        <end position="1523"/>
    </location>
</feature>
<keyword evidence="12" id="KW-1185">Reference proteome</keyword>
<dbReference type="GO" id="GO:0005829">
    <property type="term" value="C:cytosol"/>
    <property type="evidence" value="ECO:0007669"/>
    <property type="project" value="GOC"/>
</dbReference>
<dbReference type="CDD" id="cd15482">
    <property type="entry name" value="Sialidase_non-viral"/>
    <property type="match status" value="1"/>
</dbReference>
<evidence type="ECO:0000313" key="11">
    <source>
        <dbReference type="EMBL" id="ODV78209.1"/>
    </source>
</evidence>
<dbReference type="GO" id="GO:0006895">
    <property type="term" value="P:Golgi to endosome transport"/>
    <property type="evidence" value="ECO:0007669"/>
    <property type="project" value="TreeGrafter"/>
</dbReference>
<dbReference type="STRING" id="984487.A0A1E4SF99"/>
<dbReference type="InterPro" id="IPR006581">
    <property type="entry name" value="VPS10"/>
</dbReference>
<proteinExistence type="predicted"/>
<evidence type="ECO:0000256" key="4">
    <source>
        <dbReference type="ARBA" id="ARBA00022989"/>
    </source>
</evidence>
<accession>A0A1E4SF99</accession>
<dbReference type="Gene3D" id="2.10.70.80">
    <property type="match status" value="1"/>
</dbReference>
<keyword evidence="6" id="KW-0325">Glycoprotein</keyword>
<gene>
    <name evidence="11" type="ORF">CANTADRAFT_91631</name>
</gene>
<dbReference type="Pfam" id="PF15902">
    <property type="entry name" value="Sortilin-Vps10"/>
    <property type="match status" value="2"/>
</dbReference>
<dbReference type="InterPro" id="IPR015943">
    <property type="entry name" value="WD40/YVTN_repeat-like_dom_sf"/>
</dbReference>
<protein>
    <submittedName>
        <fullName evidence="11">Vacuolar protein sorting/targeting protein 10</fullName>
    </submittedName>
</protein>
<dbReference type="GeneID" id="30985979"/>
<dbReference type="RefSeq" id="XP_020063331.1">
    <property type="nucleotide sequence ID" value="XM_020211843.1"/>
</dbReference>
<keyword evidence="9" id="KW-0732">Signal</keyword>
<dbReference type="SMART" id="SM00602">
    <property type="entry name" value="VPS10"/>
    <property type="match status" value="2"/>
</dbReference>
<dbReference type="PANTHER" id="PTHR12106">
    <property type="entry name" value="SORTILIN RELATED"/>
    <property type="match status" value="1"/>
</dbReference>
<dbReference type="InterPro" id="IPR031777">
    <property type="entry name" value="Sortilin_C"/>
</dbReference>
<comment type="subcellular location">
    <subcellularLocation>
        <location evidence="1">Membrane</location>
    </subcellularLocation>
</comment>
<evidence type="ECO:0000256" key="1">
    <source>
        <dbReference type="ARBA" id="ARBA00004370"/>
    </source>
</evidence>
<feature type="region of interest" description="Disordered" evidence="7">
    <location>
        <begin position="1495"/>
        <end position="1549"/>
    </location>
</feature>
<dbReference type="InterPro" id="IPR050310">
    <property type="entry name" value="VPS10-sortilin"/>
</dbReference>